<comment type="caution">
    <text evidence="2">The sequence shown here is derived from an EMBL/GenBank/DDBJ whole genome shotgun (WGS) entry which is preliminary data.</text>
</comment>
<evidence type="ECO:0000313" key="3">
    <source>
        <dbReference type="Proteomes" id="UP000828390"/>
    </source>
</evidence>
<protein>
    <submittedName>
        <fullName evidence="2">Uncharacterized protein</fullName>
    </submittedName>
</protein>
<feature type="compositionally biased region" description="Basic and acidic residues" evidence="1">
    <location>
        <begin position="10"/>
        <end position="27"/>
    </location>
</feature>
<evidence type="ECO:0000256" key="1">
    <source>
        <dbReference type="SAM" id="MobiDB-lite"/>
    </source>
</evidence>
<reference evidence="2" key="1">
    <citation type="journal article" date="2019" name="bioRxiv">
        <title>The Genome of the Zebra Mussel, Dreissena polymorpha: A Resource for Invasive Species Research.</title>
        <authorList>
            <person name="McCartney M.A."/>
            <person name="Auch B."/>
            <person name="Kono T."/>
            <person name="Mallez S."/>
            <person name="Zhang Y."/>
            <person name="Obille A."/>
            <person name="Becker A."/>
            <person name="Abrahante J.E."/>
            <person name="Garbe J."/>
            <person name="Badalamenti J.P."/>
            <person name="Herman A."/>
            <person name="Mangelson H."/>
            <person name="Liachko I."/>
            <person name="Sullivan S."/>
            <person name="Sone E.D."/>
            <person name="Koren S."/>
            <person name="Silverstein K.A.T."/>
            <person name="Beckman K.B."/>
            <person name="Gohl D.M."/>
        </authorList>
    </citation>
    <scope>NUCLEOTIDE SEQUENCE</scope>
    <source>
        <strain evidence="2">Duluth1</strain>
        <tissue evidence="2">Whole animal</tissue>
    </source>
</reference>
<evidence type="ECO:0000313" key="2">
    <source>
        <dbReference type="EMBL" id="KAH3884273.1"/>
    </source>
</evidence>
<organism evidence="2 3">
    <name type="scientific">Dreissena polymorpha</name>
    <name type="common">Zebra mussel</name>
    <name type="synonym">Mytilus polymorpha</name>
    <dbReference type="NCBI Taxonomy" id="45954"/>
    <lineage>
        <taxon>Eukaryota</taxon>
        <taxon>Metazoa</taxon>
        <taxon>Spiralia</taxon>
        <taxon>Lophotrochozoa</taxon>
        <taxon>Mollusca</taxon>
        <taxon>Bivalvia</taxon>
        <taxon>Autobranchia</taxon>
        <taxon>Heteroconchia</taxon>
        <taxon>Euheterodonta</taxon>
        <taxon>Imparidentia</taxon>
        <taxon>Neoheterodontei</taxon>
        <taxon>Myida</taxon>
        <taxon>Dreissenoidea</taxon>
        <taxon>Dreissenidae</taxon>
        <taxon>Dreissena</taxon>
    </lineage>
</organism>
<dbReference type="AlphaFoldDB" id="A0A9D4MXQ5"/>
<dbReference type="Proteomes" id="UP000828390">
    <property type="component" value="Unassembled WGS sequence"/>
</dbReference>
<sequence>MAVLLSLSGDRSEDDTSKCRRSVERVRVQSARPSSRPIPVPAPSVPRGCPIPTVPDEVTMDAWD</sequence>
<reference evidence="2" key="2">
    <citation type="submission" date="2020-11" db="EMBL/GenBank/DDBJ databases">
        <authorList>
            <person name="McCartney M.A."/>
            <person name="Auch B."/>
            <person name="Kono T."/>
            <person name="Mallez S."/>
            <person name="Becker A."/>
            <person name="Gohl D.M."/>
            <person name="Silverstein K.A.T."/>
            <person name="Koren S."/>
            <person name="Bechman K.B."/>
            <person name="Herman A."/>
            <person name="Abrahante J.E."/>
            <person name="Garbe J."/>
        </authorList>
    </citation>
    <scope>NUCLEOTIDE SEQUENCE</scope>
    <source>
        <strain evidence="2">Duluth1</strain>
        <tissue evidence="2">Whole animal</tissue>
    </source>
</reference>
<dbReference type="EMBL" id="JAIWYP010000001">
    <property type="protein sequence ID" value="KAH3884273.1"/>
    <property type="molecule type" value="Genomic_DNA"/>
</dbReference>
<gene>
    <name evidence="2" type="ORF">DPMN_008251</name>
</gene>
<proteinExistence type="predicted"/>
<name>A0A9D4MXQ5_DREPO</name>
<keyword evidence="3" id="KW-1185">Reference proteome</keyword>
<feature type="region of interest" description="Disordered" evidence="1">
    <location>
        <begin position="1"/>
        <end position="64"/>
    </location>
</feature>
<accession>A0A9D4MXQ5</accession>